<reference evidence="1 2" key="1">
    <citation type="submission" date="2019-02" db="EMBL/GenBank/DDBJ databases">
        <title>Draft genome sequence of Arthrospira platensis NIES-3804.</title>
        <authorList>
            <person name="Yamaguchi H."/>
            <person name="Suzuki S."/>
            <person name="Kawachi M."/>
        </authorList>
    </citation>
    <scope>NUCLEOTIDE SEQUENCE [LARGE SCALE GENOMIC DNA]</scope>
    <source>
        <strain evidence="1 2">NIES-3804</strain>
    </source>
</reference>
<dbReference type="AlphaFoldDB" id="A0A6H9G2B0"/>
<accession>A0A6H9G2B0</accession>
<protein>
    <submittedName>
        <fullName evidence="1">Uncharacterized protein</fullName>
    </submittedName>
</protein>
<gene>
    <name evidence="1" type="ORF">NIES3804_11130</name>
</gene>
<evidence type="ECO:0000313" key="2">
    <source>
        <dbReference type="Proteomes" id="UP000435041"/>
    </source>
</evidence>
<dbReference type="EMBL" id="BJCI01000013">
    <property type="protein sequence ID" value="GCL49558.1"/>
    <property type="molecule type" value="Genomic_DNA"/>
</dbReference>
<evidence type="ECO:0000313" key="1">
    <source>
        <dbReference type="EMBL" id="GCL49558.1"/>
    </source>
</evidence>
<comment type="caution">
    <text evidence="1">The sequence shown here is derived from an EMBL/GenBank/DDBJ whole genome shotgun (WGS) entry which is preliminary data.</text>
</comment>
<organism evidence="1 2">
    <name type="scientific">Microcystis aeruginosa NIES-3804</name>
    <dbReference type="NCBI Taxonomy" id="2517783"/>
    <lineage>
        <taxon>Bacteria</taxon>
        <taxon>Bacillati</taxon>
        <taxon>Cyanobacteriota</taxon>
        <taxon>Cyanophyceae</taxon>
        <taxon>Oscillatoriophycideae</taxon>
        <taxon>Chroococcales</taxon>
        <taxon>Microcystaceae</taxon>
        <taxon>Microcystis</taxon>
    </lineage>
</organism>
<proteinExistence type="predicted"/>
<name>A0A6H9G2B0_MICAE</name>
<dbReference type="Proteomes" id="UP000435041">
    <property type="component" value="Unassembled WGS sequence"/>
</dbReference>
<sequence length="85" mass="9745">MLGKAWFVSHSSAYRYNGVQINKGHICNQLPENQLQKSNLADEEYKLEIATELIKEGLTVEQIARVLKLPLELVKEQLEKPKQPN</sequence>